<evidence type="ECO:0000256" key="4">
    <source>
        <dbReference type="SAM" id="Phobius"/>
    </source>
</evidence>
<comment type="subcellular location">
    <subcellularLocation>
        <location evidence="1">Cell membrane</location>
    </subcellularLocation>
</comment>
<keyword evidence="7" id="KW-1185">Reference proteome</keyword>
<dbReference type="KEGG" id="ppsc:EHS13_32500"/>
<dbReference type="EMBL" id="CP034235">
    <property type="protein sequence ID" value="QGQ99249.1"/>
    <property type="molecule type" value="Genomic_DNA"/>
</dbReference>
<organism evidence="6 7">
    <name type="scientific">Paenibacillus psychroresistens</name>
    <dbReference type="NCBI Taxonomy" id="1778678"/>
    <lineage>
        <taxon>Bacteria</taxon>
        <taxon>Bacillati</taxon>
        <taxon>Bacillota</taxon>
        <taxon>Bacilli</taxon>
        <taxon>Bacillales</taxon>
        <taxon>Paenibacillaceae</taxon>
        <taxon>Paenibacillus</taxon>
    </lineage>
</organism>
<keyword evidence="4" id="KW-1133">Transmembrane helix</keyword>
<dbReference type="Proteomes" id="UP000426246">
    <property type="component" value="Chromosome"/>
</dbReference>
<evidence type="ECO:0000313" key="7">
    <source>
        <dbReference type="Proteomes" id="UP000426246"/>
    </source>
</evidence>
<dbReference type="Pfam" id="PF00672">
    <property type="entry name" value="HAMP"/>
    <property type="match status" value="1"/>
</dbReference>
<sequence length="422" mass="45449">MQKKRLYFSISLQVIVLVAVLLIIPLCIAGVFFYTSTTANLHKIEQENTLNVSISARKVLDGLGANLLDSVLTNAHWEANRKAVEDKDVTWLEENMNVSVGIIPNVHFLATADLAGNIISQKGDAAEFKDKLQVPAIYDRLKKADSFSGIVQTSKGMAIIAVSKITDEAGTAPAVGLLVFGRLLDQAALDKIKDTLHADIALLSEKNQLLSTSKDLDLNELKSALIGALKKANYLEYDSFQSTDSTSVTQVFTGFQGLDGNSVGLLAVDNPSKASGEVTNSLKKLSGIVGIILIALLVILTWLVRRRITVPITRLSSLLGEVANGSLRVQVSPAYLKRNDEVFTMADAVQKMVSQLSVLIEQINLTVQHVTVASKELYAGAIQTVQDANQIAASMEEMTGGAEILSQGAQESKLVKFNGIQA</sequence>
<evidence type="ECO:0000313" key="6">
    <source>
        <dbReference type="EMBL" id="QGQ99249.1"/>
    </source>
</evidence>
<keyword evidence="2" id="KW-1003">Cell membrane</keyword>
<dbReference type="GO" id="GO:0005886">
    <property type="term" value="C:plasma membrane"/>
    <property type="evidence" value="ECO:0007669"/>
    <property type="project" value="UniProtKB-SubCell"/>
</dbReference>
<dbReference type="AlphaFoldDB" id="A0A6B8RTL7"/>
<evidence type="ECO:0000256" key="2">
    <source>
        <dbReference type="ARBA" id="ARBA00022475"/>
    </source>
</evidence>
<feature type="transmembrane region" description="Helical" evidence="4">
    <location>
        <begin position="285"/>
        <end position="304"/>
    </location>
</feature>
<evidence type="ECO:0000256" key="3">
    <source>
        <dbReference type="ARBA" id="ARBA00023136"/>
    </source>
</evidence>
<dbReference type="SMART" id="SM00304">
    <property type="entry name" value="HAMP"/>
    <property type="match status" value="1"/>
</dbReference>
<dbReference type="InterPro" id="IPR007892">
    <property type="entry name" value="CHASE4"/>
</dbReference>
<feature type="transmembrane region" description="Helical" evidence="4">
    <location>
        <begin position="12"/>
        <end position="34"/>
    </location>
</feature>
<protein>
    <submittedName>
        <fullName evidence="6">HAMP domain-containing protein</fullName>
    </submittedName>
</protein>
<dbReference type="SUPFAM" id="SSF158472">
    <property type="entry name" value="HAMP domain-like"/>
    <property type="match status" value="1"/>
</dbReference>
<dbReference type="Pfam" id="PF05228">
    <property type="entry name" value="CHASE4"/>
    <property type="match status" value="1"/>
</dbReference>
<keyword evidence="3 4" id="KW-0472">Membrane</keyword>
<dbReference type="PANTHER" id="PTHR32089">
    <property type="entry name" value="METHYL-ACCEPTING CHEMOTAXIS PROTEIN MCPB"/>
    <property type="match status" value="1"/>
</dbReference>
<dbReference type="RefSeq" id="WP_155704359.1">
    <property type="nucleotide sequence ID" value="NZ_CP034235.1"/>
</dbReference>
<evidence type="ECO:0000256" key="1">
    <source>
        <dbReference type="ARBA" id="ARBA00004236"/>
    </source>
</evidence>
<dbReference type="PROSITE" id="PS50885">
    <property type="entry name" value="HAMP"/>
    <property type="match status" value="1"/>
</dbReference>
<feature type="domain" description="HAMP" evidence="5">
    <location>
        <begin position="306"/>
        <end position="361"/>
    </location>
</feature>
<dbReference type="OrthoDB" id="369835at2"/>
<dbReference type="CDD" id="cd06225">
    <property type="entry name" value="HAMP"/>
    <property type="match status" value="1"/>
</dbReference>
<dbReference type="InterPro" id="IPR003660">
    <property type="entry name" value="HAMP_dom"/>
</dbReference>
<dbReference type="PANTHER" id="PTHR32089:SF112">
    <property type="entry name" value="LYSOZYME-LIKE PROTEIN-RELATED"/>
    <property type="match status" value="1"/>
</dbReference>
<evidence type="ECO:0000259" key="5">
    <source>
        <dbReference type="PROSITE" id="PS50885"/>
    </source>
</evidence>
<accession>A0A6B8RTL7</accession>
<gene>
    <name evidence="6" type="ORF">EHS13_32500</name>
</gene>
<dbReference type="GO" id="GO:0007165">
    <property type="term" value="P:signal transduction"/>
    <property type="evidence" value="ECO:0007669"/>
    <property type="project" value="InterPro"/>
</dbReference>
<reference evidence="7" key="1">
    <citation type="submission" date="2018-11" db="EMBL/GenBank/DDBJ databases">
        <title>Complete genome sequence of Paenibacillus sp. ML311-T8.</title>
        <authorList>
            <person name="Nam Y.-D."/>
            <person name="Kang J."/>
            <person name="Chung W.-H."/>
            <person name="Park Y.S."/>
        </authorList>
    </citation>
    <scope>NUCLEOTIDE SEQUENCE [LARGE SCALE GENOMIC DNA]</scope>
    <source>
        <strain evidence="7">ML311-T8</strain>
    </source>
</reference>
<dbReference type="SUPFAM" id="SSF58104">
    <property type="entry name" value="Methyl-accepting chemotaxis protein (MCP) signaling domain"/>
    <property type="match status" value="1"/>
</dbReference>
<keyword evidence="4" id="KW-0812">Transmembrane</keyword>
<dbReference type="Gene3D" id="6.10.340.10">
    <property type="match status" value="1"/>
</dbReference>
<name>A0A6B8RTL7_9BACL</name>
<proteinExistence type="predicted"/>